<dbReference type="EMBL" id="MPVP01000031">
    <property type="protein sequence ID" value="OMD36025.1"/>
    <property type="molecule type" value="Genomic_DNA"/>
</dbReference>
<feature type="transmembrane region" description="Helical" evidence="1">
    <location>
        <begin position="74"/>
        <end position="97"/>
    </location>
</feature>
<sequence length="147" mass="15879">MSKTYSLYFKLVLNLPSAAAMSLAASLMNEGINGRTWVFTLVGFSLACLINDFIPLMRISDWFTGLFALKKDLLAGQCVGCLLINFIPVTVISGVMALLGTSNLSGFLTSFTGNYPVLYLVSYLMTMIMTPLAKAAGNKACARVTVR</sequence>
<accession>A0ABX3GSC4</accession>
<gene>
    <name evidence="2" type="ORF">BSO21_07880</name>
</gene>
<keyword evidence="3" id="KW-1185">Reference proteome</keyword>
<protein>
    <submittedName>
        <fullName evidence="2">Uncharacterized protein</fullName>
    </submittedName>
</protein>
<feature type="transmembrane region" description="Helical" evidence="1">
    <location>
        <begin position="117"/>
        <end position="137"/>
    </location>
</feature>
<evidence type="ECO:0000313" key="3">
    <source>
        <dbReference type="Proteomes" id="UP000187158"/>
    </source>
</evidence>
<proteinExistence type="predicted"/>
<reference evidence="2 3" key="1">
    <citation type="submission" date="2016-11" db="EMBL/GenBank/DDBJ databases">
        <title>Paenibacillus species isolates.</title>
        <authorList>
            <person name="Beno S.M."/>
        </authorList>
    </citation>
    <scope>NUCLEOTIDE SEQUENCE [LARGE SCALE GENOMIC DNA]</scope>
    <source>
        <strain evidence="2 3">FSL H7-0433</strain>
    </source>
</reference>
<keyword evidence="1" id="KW-0472">Membrane</keyword>
<comment type="caution">
    <text evidence="2">The sequence shown here is derived from an EMBL/GenBank/DDBJ whole genome shotgun (WGS) entry which is preliminary data.</text>
</comment>
<evidence type="ECO:0000313" key="2">
    <source>
        <dbReference type="EMBL" id="OMD36025.1"/>
    </source>
</evidence>
<feature type="transmembrane region" description="Helical" evidence="1">
    <location>
        <begin position="7"/>
        <end position="28"/>
    </location>
</feature>
<feature type="transmembrane region" description="Helical" evidence="1">
    <location>
        <begin position="34"/>
        <end position="54"/>
    </location>
</feature>
<dbReference type="Proteomes" id="UP000187158">
    <property type="component" value="Unassembled WGS sequence"/>
</dbReference>
<keyword evidence="1" id="KW-1133">Transmembrane helix</keyword>
<keyword evidence="1" id="KW-0812">Transmembrane</keyword>
<evidence type="ECO:0000256" key="1">
    <source>
        <dbReference type="SAM" id="Phobius"/>
    </source>
</evidence>
<dbReference type="RefSeq" id="WP_076125323.1">
    <property type="nucleotide sequence ID" value="NZ_MPTH01000004.1"/>
</dbReference>
<name>A0ABX3GSC4_9BACL</name>
<organism evidence="2 3">
    <name type="scientific">Paenibacillus odorifer</name>
    <dbReference type="NCBI Taxonomy" id="189426"/>
    <lineage>
        <taxon>Bacteria</taxon>
        <taxon>Bacillati</taxon>
        <taxon>Bacillota</taxon>
        <taxon>Bacilli</taxon>
        <taxon>Bacillales</taxon>
        <taxon>Paenibacillaceae</taxon>
        <taxon>Paenibacillus</taxon>
    </lineage>
</organism>